<accession>A0A2T3FMA8</accession>
<dbReference type="Pfam" id="PF02875">
    <property type="entry name" value="Mur_ligase_C"/>
    <property type="match status" value="1"/>
</dbReference>
<keyword evidence="8 10" id="KW-0131">Cell cycle</keyword>
<dbReference type="AlphaFoldDB" id="A0A2T3FMA8"/>
<evidence type="ECO:0000256" key="8">
    <source>
        <dbReference type="ARBA" id="ARBA00023306"/>
    </source>
</evidence>
<keyword evidence="1 10" id="KW-0963">Cytoplasm</keyword>
<evidence type="ECO:0000259" key="12">
    <source>
        <dbReference type="Pfam" id="PF01225"/>
    </source>
</evidence>
<keyword evidence="4 10" id="KW-0547">Nucleotide-binding</keyword>
<feature type="domain" description="Mur ligase central" evidence="14">
    <location>
        <begin position="105"/>
        <end position="288"/>
    </location>
</feature>
<sequence length="443" mass="49800">MKVYEIVEATRGILVSGNKDDEINFFSQDSRQMTNGGMYIPLKGERFDGHNFIESAFQTGAQAIISEKDVNYEDKIVIKVKDTHQALKDMASYLRNHRPVKVVGVTGSVGKTSTRDMVYSVVKQKYKTLKTEGNYNNEIGLPLTILRYHDEEVLVLEMGMNHLQEMSRLSMIARPDIACITNVGTAHIGELGSRENILKAKLEIINGMKEGSTLIINQDNDMLQTVELHHLNVVRVGKGKEASIQASHIVLEETKSSFEVEYQGKKEIIEVPVQGEHNISNALIAIAVGIELNISLEDIKKGIQEFKLTKNRMDILEKNHKTVIDGTYNASVDSMKSSIDVLANYKKRKVAILADMLELGDYSQQLHEEVGSYVASKGIDILVCVGKEAKYIYQKARESMKDVYYFESNQEVIARLDELLKEDDVILVKGSHSMNLKEVVEKI</sequence>
<feature type="binding site" evidence="10">
    <location>
        <begin position="107"/>
        <end position="113"/>
    </location>
    <ligand>
        <name>ATP</name>
        <dbReference type="ChEBI" id="CHEBI:30616"/>
    </ligand>
</feature>
<feature type="domain" description="Mur ligase N-terminal catalytic" evidence="12">
    <location>
        <begin position="22"/>
        <end position="92"/>
    </location>
</feature>
<comment type="catalytic activity">
    <reaction evidence="10 11">
        <text>D-alanyl-D-alanine + UDP-N-acetyl-alpha-D-muramoyl-L-alanyl-gamma-D-glutamyl-meso-2,6-diaminopimelate + ATP = UDP-N-acetyl-alpha-D-muramoyl-L-alanyl-gamma-D-glutamyl-meso-2,6-diaminopimeloyl-D-alanyl-D-alanine + ADP + phosphate + H(+)</text>
        <dbReference type="Rhea" id="RHEA:28374"/>
        <dbReference type="ChEBI" id="CHEBI:15378"/>
        <dbReference type="ChEBI" id="CHEBI:30616"/>
        <dbReference type="ChEBI" id="CHEBI:43474"/>
        <dbReference type="ChEBI" id="CHEBI:57822"/>
        <dbReference type="ChEBI" id="CHEBI:61386"/>
        <dbReference type="ChEBI" id="CHEBI:83905"/>
        <dbReference type="ChEBI" id="CHEBI:456216"/>
        <dbReference type="EC" id="6.3.2.10"/>
    </reaction>
</comment>
<evidence type="ECO:0000256" key="1">
    <source>
        <dbReference type="ARBA" id="ARBA00022490"/>
    </source>
</evidence>
<comment type="function">
    <text evidence="10 11">Involved in cell wall formation. Catalyzes the final step in the synthesis of UDP-N-acetylmuramoyl-pentapeptide, the precursor of murein.</text>
</comment>
<dbReference type="Pfam" id="PF01225">
    <property type="entry name" value="Mur_ligase"/>
    <property type="match status" value="1"/>
</dbReference>
<dbReference type="GeneID" id="77471784"/>
<evidence type="ECO:0000313" key="16">
    <source>
        <dbReference type="Proteomes" id="UP000241201"/>
    </source>
</evidence>
<dbReference type="InterPro" id="IPR005863">
    <property type="entry name" value="UDP-N-AcMur_synth"/>
</dbReference>
<dbReference type="InterPro" id="IPR004101">
    <property type="entry name" value="Mur_ligase_C"/>
</dbReference>
<evidence type="ECO:0000256" key="2">
    <source>
        <dbReference type="ARBA" id="ARBA00022598"/>
    </source>
</evidence>
<evidence type="ECO:0000256" key="6">
    <source>
        <dbReference type="ARBA" id="ARBA00022960"/>
    </source>
</evidence>
<keyword evidence="2 10" id="KW-0436">Ligase</keyword>
<keyword evidence="5 10" id="KW-0067">ATP-binding</keyword>
<dbReference type="EC" id="6.3.2.10" evidence="10 11"/>
<dbReference type="SUPFAM" id="SSF53623">
    <property type="entry name" value="MurD-like peptide ligases, catalytic domain"/>
    <property type="match status" value="1"/>
</dbReference>
<evidence type="ECO:0000259" key="13">
    <source>
        <dbReference type="Pfam" id="PF02875"/>
    </source>
</evidence>
<dbReference type="GO" id="GO:0008766">
    <property type="term" value="F:UDP-N-acetylmuramoylalanyl-D-glutamyl-2,6-diaminopimelate-D-alanyl-D-alanine ligase activity"/>
    <property type="evidence" value="ECO:0007669"/>
    <property type="project" value="RHEA"/>
</dbReference>
<dbReference type="SUPFAM" id="SSF53244">
    <property type="entry name" value="MurD-like peptide ligases, peptide-binding domain"/>
    <property type="match status" value="1"/>
</dbReference>
<evidence type="ECO:0000259" key="14">
    <source>
        <dbReference type="Pfam" id="PF08245"/>
    </source>
</evidence>
<gene>
    <name evidence="10" type="primary">murF</name>
    <name evidence="15" type="ORF">C7U55_11885</name>
</gene>
<proteinExistence type="inferred from homology"/>
<dbReference type="GO" id="GO:0071555">
    <property type="term" value="P:cell wall organization"/>
    <property type="evidence" value="ECO:0007669"/>
    <property type="project" value="UniProtKB-KW"/>
</dbReference>
<evidence type="ECO:0000256" key="10">
    <source>
        <dbReference type="HAMAP-Rule" id="MF_02019"/>
    </source>
</evidence>
<keyword evidence="9 10" id="KW-0961">Cell wall biogenesis/degradation</keyword>
<dbReference type="HAMAP" id="MF_02019">
    <property type="entry name" value="MurF"/>
    <property type="match status" value="1"/>
</dbReference>
<evidence type="ECO:0000256" key="4">
    <source>
        <dbReference type="ARBA" id="ARBA00022741"/>
    </source>
</evidence>
<comment type="caution">
    <text evidence="15">The sequence shown here is derived from an EMBL/GenBank/DDBJ whole genome shotgun (WGS) entry which is preliminary data.</text>
</comment>
<evidence type="ECO:0000256" key="3">
    <source>
        <dbReference type="ARBA" id="ARBA00022618"/>
    </source>
</evidence>
<dbReference type="GO" id="GO:0047480">
    <property type="term" value="F:UDP-N-acetylmuramoyl-tripeptide-D-alanyl-D-alanine ligase activity"/>
    <property type="evidence" value="ECO:0007669"/>
    <property type="project" value="UniProtKB-UniRule"/>
</dbReference>
<evidence type="ECO:0000256" key="11">
    <source>
        <dbReference type="RuleBase" id="RU004136"/>
    </source>
</evidence>
<dbReference type="PANTHER" id="PTHR43024:SF1">
    <property type="entry name" value="UDP-N-ACETYLMURAMOYL-TRIPEPTIDE--D-ALANYL-D-ALANINE LIGASE"/>
    <property type="match status" value="1"/>
</dbReference>
<reference evidence="16" key="1">
    <citation type="submission" date="2018-03" db="EMBL/GenBank/DDBJ databases">
        <title>Lachnoclostridium SNUG30370 gen.nov., sp.nov., isolated from human faeces.</title>
        <authorList>
            <person name="Seo B."/>
            <person name="Jeon K."/>
            <person name="Ko G."/>
        </authorList>
    </citation>
    <scope>NUCLEOTIDE SEQUENCE [LARGE SCALE GENOMIC DNA]</scope>
    <source>
        <strain evidence="16">SNUG30370</strain>
    </source>
</reference>
<dbReference type="InterPro" id="IPR036565">
    <property type="entry name" value="Mur-like_cat_sf"/>
</dbReference>
<dbReference type="RefSeq" id="WP_106988749.1">
    <property type="nucleotide sequence ID" value="NZ_PYLP01000023.1"/>
</dbReference>
<dbReference type="NCBIfam" id="TIGR01143">
    <property type="entry name" value="murF"/>
    <property type="match status" value="1"/>
</dbReference>
<dbReference type="Gene3D" id="3.90.190.20">
    <property type="entry name" value="Mur ligase, C-terminal domain"/>
    <property type="match status" value="1"/>
</dbReference>
<dbReference type="GO" id="GO:0008360">
    <property type="term" value="P:regulation of cell shape"/>
    <property type="evidence" value="ECO:0007669"/>
    <property type="project" value="UniProtKB-KW"/>
</dbReference>
<dbReference type="Proteomes" id="UP000241201">
    <property type="component" value="Unassembled WGS sequence"/>
</dbReference>
<dbReference type="Gene3D" id="3.40.1390.10">
    <property type="entry name" value="MurE/MurF, N-terminal domain"/>
    <property type="match status" value="1"/>
</dbReference>
<keyword evidence="3 10" id="KW-0132">Cell division</keyword>
<dbReference type="PANTHER" id="PTHR43024">
    <property type="entry name" value="UDP-N-ACETYLMURAMOYL-TRIPEPTIDE--D-ALANYL-D-ALANINE LIGASE"/>
    <property type="match status" value="1"/>
</dbReference>
<dbReference type="GO" id="GO:0005737">
    <property type="term" value="C:cytoplasm"/>
    <property type="evidence" value="ECO:0007669"/>
    <property type="project" value="UniProtKB-SubCell"/>
</dbReference>
<dbReference type="InterPro" id="IPR013221">
    <property type="entry name" value="Mur_ligase_cen"/>
</dbReference>
<dbReference type="EMBL" id="PYLP01000023">
    <property type="protein sequence ID" value="PST36363.1"/>
    <property type="molecule type" value="Genomic_DNA"/>
</dbReference>
<dbReference type="GO" id="GO:0051301">
    <property type="term" value="P:cell division"/>
    <property type="evidence" value="ECO:0007669"/>
    <property type="project" value="UniProtKB-KW"/>
</dbReference>
<dbReference type="SUPFAM" id="SSF63418">
    <property type="entry name" value="MurE/MurF N-terminal domain"/>
    <property type="match status" value="1"/>
</dbReference>
<dbReference type="GO" id="GO:0009252">
    <property type="term" value="P:peptidoglycan biosynthetic process"/>
    <property type="evidence" value="ECO:0007669"/>
    <property type="project" value="UniProtKB-UniRule"/>
</dbReference>
<dbReference type="Pfam" id="PF08245">
    <property type="entry name" value="Mur_ligase_M"/>
    <property type="match status" value="1"/>
</dbReference>
<keyword evidence="6 10" id="KW-0133">Cell shape</keyword>
<comment type="pathway">
    <text evidence="10 11">Cell wall biogenesis; peptidoglycan biosynthesis.</text>
</comment>
<keyword evidence="16" id="KW-1185">Reference proteome</keyword>
<evidence type="ECO:0000256" key="7">
    <source>
        <dbReference type="ARBA" id="ARBA00022984"/>
    </source>
</evidence>
<feature type="domain" description="Mur ligase C-terminal" evidence="13">
    <location>
        <begin position="311"/>
        <end position="431"/>
    </location>
</feature>
<evidence type="ECO:0000256" key="9">
    <source>
        <dbReference type="ARBA" id="ARBA00023316"/>
    </source>
</evidence>
<dbReference type="UniPathway" id="UPA00219"/>
<keyword evidence="7 10" id="KW-0573">Peptidoglycan synthesis</keyword>
<protein>
    <recommendedName>
        <fullName evidence="10 11">UDP-N-acetylmuramoyl-tripeptide--D-alanyl-D-alanine ligase</fullName>
        <ecNumber evidence="10 11">6.3.2.10</ecNumber>
    </recommendedName>
    <alternativeName>
        <fullName evidence="10">D-alanyl-D-alanine-adding enzyme</fullName>
    </alternativeName>
</protein>
<dbReference type="InterPro" id="IPR036615">
    <property type="entry name" value="Mur_ligase_C_dom_sf"/>
</dbReference>
<name>A0A2T3FMA8_9FIRM</name>
<dbReference type="InterPro" id="IPR000713">
    <property type="entry name" value="Mur_ligase_N"/>
</dbReference>
<dbReference type="GO" id="GO:0005524">
    <property type="term" value="F:ATP binding"/>
    <property type="evidence" value="ECO:0007669"/>
    <property type="project" value="UniProtKB-UniRule"/>
</dbReference>
<evidence type="ECO:0000313" key="15">
    <source>
        <dbReference type="EMBL" id="PST36363.1"/>
    </source>
</evidence>
<dbReference type="InterPro" id="IPR035911">
    <property type="entry name" value="MurE/MurF_N"/>
</dbReference>
<organism evidence="15 16">
    <name type="scientific">Faecalibacillus faecis</name>
    <dbReference type="NCBI Taxonomy" id="1982628"/>
    <lineage>
        <taxon>Bacteria</taxon>
        <taxon>Bacillati</taxon>
        <taxon>Bacillota</taxon>
        <taxon>Erysipelotrichia</taxon>
        <taxon>Erysipelotrichales</taxon>
        <taxon>Coprobacillaceae</taxon>
        <taxon>Faecalibacillus</taxon>
    </lineage>
</organism>
<comment type="similarity">
    <text evidence="10">Belongs to the MurCDEF family. MurF subfamily.</text>
</comment>
<dbReference type="Gene3D" id="3.40.1190.10">
    <property type="entry name" value="Mur-like, catalytic domain"/>
    <property type="match status" value="1"/>
</dbReference>
<dbReference type="InterPro" id="IPR051046">
    <property type="entry name" value="MurCDEF_CellWall_CoF430Synth"/>
</dbReference>
<comment type="subcellular location">
    <subcellularLocation>
        <location evidence="10 11">Cytoplasm</location>
    </subcellularLocation>
</comment>
<evidence type="ECO:0000256" key="5">
    <source>
        <dbReference type="ARBA" id="ARBA00022840"/>
    </source>
</evidence>